<evidence type="ECO:0000256" key="3">
    <source>
        <dbReference type="ARBA" id="ARBA00022679"/>
    </source>
</evidence>
<dbReference type="Pfam" id="PF02578">
    <property type="entry name" value="Cu-oxidase_4"/>
    <property type="match status" value="1"/>
</dbReference>
<evidence type="ECO:0000256" key="7">
    <source>
        <dbReference type="ARBA" id="ARBA00047989"/>
    </source>
</evidence>
<evidence type="ECO:0000256" key="2">
    <source>
        <dbReference type="ARBA" id="ARBA00007353"/>
    </source>
</evidence>
<gene>
    <name evidence="11" type="primary">pgeF</name>
    <name evidence="11" type="ORF">GCM10023091_14680</name>
</gene>
<comment type="catalytic activity">
    <reaction evidence="8">
        <text>adenosine + phosphate = alpha-D-ribose 1-phosphate + adenine</text>
        <dbReference type="Rhea" id="RHEA:27642"/>
        <dbReference type="ChEBI" id="CHEBI:16335"/>
        <dbReference type="ChEBI" id="CHEBI:16708"/>
        <dbReference type="ChEBI" id="CHEBI:43474"/>
        <dbReference type="ChEBI" id="CHEBI:57720"/>
        <dbReference type="EC" id="2.4.2.1"/>
    </reaction>
    <physiologicalReaction direction="left-to-right" evidence="8">
        <dbReference type="Rhea" id="RHEA:27643"/>
    </physiologicalReaction>
</comment>
<keyword evidence="3" id="KW-0808">Transferase</keyword>
<dbReference type="NCBIfam" id="TIGR00726">
    <property type="entry name" value="peptidoglycan editing factor PgeF"/>
    <property type="match status" value="1"/>
</dbReference>
<evidence type="ECO:0000256" key="1">
    <source>
        <dbReference type="ARBA" id="ARBA00000553"/>
    </source>
</evidence>
<organism evidence="11 12">
    <name type="scientific">Ravibacter arvi</name>
    <dbReference type="NCBI Taxonomy" id="2051041"/>
    <lineage>
        <taxon>Bacteria</taxon>
        <taxon>Pseudomonadati</taxon>
        <taxon>Bacteroidota</taxon>
        <taxon>Cytophagia</taxon>
        <taxon>Cytophagales</taxon>
        <taxon>Spirosomataceae</taxon>
        <taxon>Ravibacter</taxon>
    </lineage>
</organism>
<dbReference type="PANTHER" id="PTHR30616:SF2">
    <property type="entry name" value="PURINE NUCLEOSIDE PHOSPHORYLASE LACC1"/>
    <property type="match status" value="1"/>
</dbReference>
<keyword evidence="5" id="KW-0378">Hydrolase</keyword>
<dbReference type="PANTHER" id="PTHR30616">
    <property type="entry name" value="UNCHARACTERIZED PROTEIN YFIH"/>
    <property type="match status" value="1"/>
</dbReference>
<name>A0ABP8LVM7_9BACT</name>
<evidence type="ECO:0000256" key="6">
    <source>
        <dbReference type="ARBA" id="ARBA00022833"/>
    </source>
</evidence>
<keyword evidence="12" id="KW-1185">Reference proteome</keyword>
<protein>
    <recommendedName>
        <fullName evidence="10">Purine nucleoside phosphorylase</fullName>
    </recommendedName>
</protein>
<comment type="similarity">
    <text evidence="2 10">Belongs to the purine nucleoside phosphorylase YfiH/LACC1 family.</text>
</comment>
<evidence type="ECO:0000313" key="11">
    <source>
        <dbReference type="EMBL" id="GAA4436614.1"/>
    </source>
</evidence>
<evidence type="ECO:0000256" key="10">
    <source>
        <dbReference type="RuleBase" id="RU361274"/>
    </source>
</evidence>
<comment type="catalytic activity">
    <reaction evidence="9">
        <text>S-methyl-5'-thioadenosine + phosphate = 5-(methylsulfanyl)-alpha-D-ribose 1-phosphate + adenine</text>
        <dbReference type="Rhea" id="RHEA:11852"/>
        <dbReference type="ChEBI" id="CHEBI:16708"/>
        <dbReference type="ChEBI" id="CHEBI:17509"/>
        <dbReference type="ChEBI" id="CHEBI:43474"/>
        <dbReference type="ChEBI" id="CHEBI:58533"/>
        <dbReference type="EC" id="2.4.2.28"/>
    </reaction>
    <physiologicalReaction direction="left-to-right" evidence="9">
        <dbReference type="Rhea" id="RHEA:11853"/>
    </physiologicalReaction>
</comment>
<reference evidence="12" key="1">
    <citation type="journal article" date="2019" name="Int. J. Syst. Evol. Microbiol.">
        <title>The Global Catalogue of Microorganisms (GCM) 10K type strain sequencing project: providing services to taxonomists for standard genome sequencing and annotation.</title>
        <authorList>
            <consortium name="The Broad Institute Genomics Platform"/>
            <consortium name="The Broad Institute Genome Sequencing Center for Infectious Disease"/>
            <person name="Wu L."/>
            <person name="Ma J."/>
        </authorList>
    </citation>
    <scope>NUCLEOTIDE SEQUENCE [LARGE SCALE GENOMIC DNA]</scope>
    <source>
        <strain evidence="12">JCM 31920</strain>
    </source>
</reference>
<dbReference type="SUPFAM" id="SSF64438">
    <property type="entry name" value="CNF1/YfiH-like putative cysteine hydrolases"/>
    <property type="match status" value="1"/>
</dbReference>
<dbReference type="RefSeq" id="WP_345027664.1">
    <property type="nucleotide sequence ID" value="NZ_BAABEY010000016.1"/>
</dbReference>
<sequence>MKPVLERPDLVAPYPWLVMAQSTRLGGVSSGAYTSLNLGLNTSDKSERVTQNRKLLWEALGTSEAGVATGYQVHGDGIKCVTAPGYFEGYDAFVTDLPGVFLAVSTADCVPILICDPVKRVIAAVHAGWKGTVLGITGKTLSVMRSRYGVDPKDCIAAIGAAIGFDSFEVGPEVASNFAADFVKPAGMEEKYLVDLKRANKRQLLEAGLPDKSVEVSDYCTVKDVGRFFSHRKENGVTGRMLAVVGMR</sequence>
<dbReference type="Gene3D" id="3.60.140.10">
    <property type="entry name" value="CNF1/YfiH-like putative cysteine hydrolases"/>
    <property type="match status" value="1"/>
</dbReference>
<evidence type="ECO:0000256" key="5">
    <source>
        <dbReference type="ARBA" id="ARBA00022801"/>
    </source>
</evidence>
<dbReference type="CDD" id="cd16833">
    <property type="entry name" value="YfiH"/>
    <property type="match status" value="1"/>
</dbReference>
<dbReference type="InterPro" id="IPR011324">
    <property type="entry name" value="Cytotoxic_necrot_fac-like_cat"/>
</dbReference>
<keyword evidence="6" id="KW-0862">Zinc</keyword>
<comment type="catalytic activity">
    <reaction evidence="1">
        <text>inosine + phosphate = alpha-D-ribose 1-phosphate + hypoxanthine</text>
        <dbReference type="Rhea" id="RHEA:27646"/>
        <dbReference type="ChEBI" id="CHEBI:17368"/>
        <dbReference type="ChEBI" id="CHEBI:17596"/>
        <dbReference type="ChEBI" id="CHEBI:43474"/>
        <dbReference type="ChEBI" id="CHEBI:57720"/>
        <dbReference type="EC" id="2.4.2.1"/>
    </reaction>
    <physiologicalReaction direction="left-to-right" evidence="1">
        <dbReference type="Rhea" id="RHEA:27647"/>
    </physiologicalReaction>
</comment>
<dbReference type="Proteomes" id="UP001501508">
    <property type="component" value="Unassembled WGS sequence"/>
</dbReference>
<comment type="caution">
    <text evidence="11">The sequence shown here is derived from an EMBL/GenBank/DDBJ whole genome shotgun (WGS) entry which is preliminary data.</text>
</comment>
<evidence type="ECO:0000256" key="9">
    <source>
        <dbReference type="ARBA" id="ARBA00049893"/>
    </source>
</evidence>
<dbReference type="InterPro" id="IPR038371">
    <property type="entry name" value="Cu_polyphenol_OxRdtase_sf"/>
</dbReference>
<evidence type="ECO:0000256" key="8">
    <source>
        <dbReference type="ARBA" id="ARBA00048968"/>
    </source>
</evidence>
<evidence type="ECO:0000256" key="4">
    <source>
        <dbReference type="ARBA" id="ARBA00022723"/>
    </source>
</evidence>
<accession>A0ABP8LVM7</accession>
<evidence type="ECO:0000313" key="12">
    <source>
        <dbReference type="Proteomes" id="UP001501508"/>
    </source>
</evidence>
<keyword evidence="4" id="KW-0479">Metal-binding</keyword>
<proteinExistence type="inferred from homology"/>
<dbReference type="InterPro" id="IPR003730">
    <property type="entry name" value="Cu_polyphenol_OxRdtase"/>
</dbReference>
<dbReference type="EMBL" id="BAABEY010000016">
    <property type="protein sequence ID" value="GAA4436614.1"/>
    <property type="molecule type" value="Genomic_DNA"/>
</dbReference>
<comment type="catalytic activity">
    <reaction evidence="7">
        <text>adenosine + H2O + H(+) = inosine + NH4(+)</text>
        <dbReference type="Rhea" id="RHEA:24408"/>
        <dbReference type="ChEBI" id="CHEBI:15377"/>
        <dbReference type="ChEBI" id="CHEBI:15378"/>
        <dbReference type="ChEBI" id="CHEBI:16335"/>
        <dbReference type="ChEBI" id="CHEBI:17596"/>
        <dbReference type="ChEBI" id="CHEBI:28938"/>
        <dbReference type="EC" id="3.5.4.4"/>
    </reaction>
    <physiologicalReaction direction="left-to-right" evidence="7">
        <dbReference type="Rhea" id="RHEA:24409"/>
    </physiologicalReaction>
</comment>